<accession>A0ABP7U0I0</accession>
<proteinExistence type="predicted"/>
<reference evidence="2" key="1">
    <citation type="journal article" date="2019" name="Int. J. Syst. Evol. Microbiol.">
        <title>The Global Catalogue of Microorganisms (GCM) 10K type strain sequencing project: providing services to taxonomists for standard genome sequencing and annotation.</title>
        <authorList>
            <consortium name="The Broad Institute Genomics Platform"/>
            <consortium name="The Broad Institute Genome Sequencing Center for Infectious Disease"/>
            <person name="Wu L."/>
            <person name="Ma J."/>
        </authorList>
    </citation>
    <scope>NUCLEOTIDE SEQUENCE [LARGE SCALE GENOMIC DNA]</scope>
    <source>
        <strain evidence="2">JCM 17225</strain>
    </source>
</reference>
<protein>
    <submittedName>
        <fullName evidence="1">Uncharacterized protein</fullName>
    </submittedName>
</protein>
<name>A0ABP7U0I0_9BACT</name>
<gene>
    <name evidence="1" type="ORF">GCM10022409_17860</name>
</gene>
<dbReference type="EMBL" id="BAABDK010000016">
    <property type="protein sequence ID" value="GAA4033999.1"/>
    <property type="molecule type" value="Genomic_DNA"/>
</dbReference>
<evidence type="ECO:0000313" key="1">
    <source>
        <dbReference type="EMBL" id="GAA4033999.1"/>
    </source>
</evidence>
<dbReference type="Proteomes" id="UP001501469">
    <property type="component" value="Unassembled WGS sequence"/>
</dbReference>
<sequence length="53" mass="5743">MNMLETKKQDIIAKLNGGSGSPQDFIAWGARLSALNQELEEKGLRGLELAELG</sequence>
<comment type="caution">
    <text evidence="1">The sequence shown here is derived from an EMBL/GenBank/DDBJ whole genome shotgun (WGS) entry which is preliminary data.</text>
</comment>
<evidence type="ECO:0000313" key="2">
    <source>
        <dbReference type="Proteomes" id="UP001501469"/>
    </source>
</evidence>
<organism evidence="1 2">
    <name type="scientific">Hymenobacter glaciei</name>
    <dbReference type="NCBI Taxonomy" id="877209"/>
    <lineage>
        <taxon>Bacteria</taxon>
        <taxon>Pseudomonadati</taxon>
        <taxon>Bacteroidota</taxon>
        <taxon>Cytophagia</taxon>
        <taxon>Cytophagales</taxon>
        <taxon>Hymenobacteraceae</taxon>
        <taxon>Hymenobacter</taxon>
    </lineage>
</organism>
<keyword evidence="2" id="KW-1185">Reference proteome</keyword>